<comment type="catalytic activity">
    <reaction evidence="1">
        <text>ATP + protein L-histidine = ADP + protein N-phospho-L-histidine.</text>
        <dbReference type="EC" id="2.7.13.3"/>
    </reaction>
</comment>
<dbReference type="Proteomes" id="UP000267223">
    <property type="component" value="Unassembled WGS sequence"/>
</dbReference>
<dbReference type="SMART" id="SM00388">
    <property type="entry name" value="HisKA"/>
    <property type="match status" value="1"/>
</dbReference>
<dbReference type="SUPFAM" id="SSF55874">
    <property type="entry name" value="ATPase domain of HSP90 chaperone/DNA topoisomerase II/histidine kinase"/>
    <property type="match status" value="1"/>
</dbReference>
<proteinExistence type="predicted"/>
<accession>A0A3M9NDK6</accession>
<dbReference type="InterPro" id="IPR004358">
    <property type="entry name" value="Sig_transdc_His_kin-like_C"/>
</dbReference>
<dbReference type="EC" id="2.7.13.3" evidence="2"/>
<protein>
    <recommendedName>
        <fullName evidence="2">histidine kinase</fullName>
        <ecNumber evidence="2">2.7.13.3</ecNumber>
    </recommendedName>
</protein>
<dbReference type="Gene3D" id="2.130.10.10">
    <property type="entry name" value="YVTN repeat-like/Quinoprotein amine dehydrogenase"/>
    <property type="match status" value="2"/>
</dbReference>
<dbReference type="PANTHER" id="PTHR43547:SF2">
    <property type="entry name" value="HYBRID SIGNAL TRANSDUCTION HISTIDINE KINASE C"/>
    <property type="match status" value="1"/>
</dbReference>
<dbReference type="InterPro" id="IPR036097">
    <property type="entry name" value="HisK_dim/P_sf"/>
</dbReference>
<dbReference type="Pfam" id="PF00512">
    <property type="entry name" value="HisKA"/>
    <property type="match status" value="1"/>
</dbReference>
<dbReference type="Gene3D" id="2.60.40.10">
    <property type="entry name" value="Immunoglobulins"/>
    <property type="match status" value="1"/>
</dbReference>
<evidence type="ECO:0000259" key="5">
    <source>
        <dbReference type="PROSITE" id="PS50109"/>
    </source>
</evidence>
<dbReference type="Pfam" id="PF07495">
    <property type="entry name" value="Y_Y_Y"/>
    <property type="match status" value="1"/>
</dbReference>
<dbReference type="FunFam" id="2.60.40.10:FF:000791">
    <property type="entry name" value="Two-component system sensor histidine kinase/response regulator"/>
    <property type="match status" value="1"/>
</dbReference>
<dbReference type="InterPro" id="IPR013783">
    <property type="entry name" value="Ig-like_fold"/>
</dbReference>
<dbReference type="SUPFAM" id="SSF47384">
    <property type="entry name" value="Homodimeric domain of signal transducing histidine kinase"/>
    <property type="match status" value="1"/>
</dbReference>
<dbReference type="AlphaFoldDB" id="A0A3M9NDK6"/>
<dbReference type="PROSITE" id="PS50109">
    <property type="entry name" value="HIS_KIN"/>
    <property type="match status" value="1"/>
</dbReference>
<dbReference type="InterPro" id="IPR011123">
    <property type="entry name" value="Y_Y_Y"/>
</dbReference>
<evidence type="ECO:0000313" key="7">
    <source>
        <dbReference type="Proteomes" id="UP000267223"/>
    </source>
</evidence>
<dbReference type="OrthoDB" id="9809670at2"/>
<dbReference type="FunFam" id="1.10.287.130:FF:000045">
    <property type="entry name" value="Two-component system sensor histidine kinase/response regulator"/>
    <property type="match status" value="1"/>
</dbReference>
<evidence type="ECO:0000313" key="6">
    <source>
        <dbReference type="EMBL" id="RNI35303.1"/>
    </source>
</evidence>
<dbReference type="Gene3D" id="1.10.287.130">
    <property type="match status" value="1"/>
</dbReference>
<dbReference type="GO" id="GO:0000155">
    <property type="term" value="F:phosphorelay sensor kinase activity"/>
    <property type="evidence" value="ECO:0007669"/>
    <property type="project" value="InterPro"/>
</dbReference>
<dbReference type="Gene3D" id="3.30.565.10">
    <property type="entry name" value="Histidine kinase-like ATPase, C-terminal domain"/>
    <property type="match status" value="1"/>
</dbReference>
<keyword evidence="7" id="KW-1185">Reference proteome</keyword>
<dbReference type="CDD" id="cd00082">
    <property type="entry name" value="HisKA"/>
    <property type="match status" value="1"/>
</dbReference>
<dbReference type="RefSeq" id="WP_123121290.1">
    <property type="nucleotide sequence ID" value="NZ_RJJR01000011.1"/>
</dbReference>
<dbReference type="InterPro" id="IPR003594">
    <property type="entry name" value="HATPase_dom"/>
</dbReference>
<dbReference type="InterPro" id="IPR015943">
    <property type="entry name" value="WD40/YVTN_repeat-like_dom_sf"/>
</dbReference>
<dbReference type="InterPro" id="IPR003661">
    <property type="entry name" value="HisK_dim/P_dom"/>
</dbReference>
<dbReference type="InterPro" id="IPR005467">
    <property type="entry name" value="His_kinase_dom"/>
</dbReference>
<dbReference type="SMART" id="SM00387">
    <property type="entry name" value="HATPase_c"/>
    <property type="match status" value="1"/>
</dbReference>
<dbReference type="Pfam" id="PF02518">
    <property type="entry name" value="HATPase_c"/>
    <property type="match status" value="1"/>
</dbReference>
<evidence type="ECO:0000256" key="3">
    <source>
        <dbReference type="ARBA" id="ARBA00022553"/>
    </source>
</evidence>
<keyword evidence="4" id="KW-1133">Transmembrane helix</keyword>
<dbReference type="Pfam" id="PF07494">
    <property type="entry name" value="Reg_prop"/>
    <property type="match status" value="3"/>
</dbReference>
<reference evidence="6 7" key="1">
    <citation type="submission" date="2018-11" db="EMBL/GenBank/DDBJ databases">
        <title>Draft genome sequence of Ferruginibacter sp. BO-59.</title>
        <authorList>
            <person name="Im W.T."/>
        </authorList>
    </citation>
    <scope>NUCLEOTIDE SEQUENCE [LARGE SCALE GENOMIC DNA]</scope>
    <source>
        <strain evidence="6 7">BO-59</strain>
    </source>
</reference>
<organism evidence="6 7">
    <name type="scientific">Hanamia caeni</name>
    <dbReference type="NCBI Taxonomy" id="2294116"/>
    <lineage>
        <taxon>Bacteria</taxon>
        <taxon>Pseudomonadati</taxon>
        <taxon>Bacteroidota</taxon>
        <taxon>Chitinophagia</taxon>
        <taxon>Chitinophagales</taxon>
        <taxon>Chitinophagaceae</taxon>
        <taxon>Hanamia</taxon>
    </lineage>
</organism>
<dbReference type="PANTHER" id="PTHR43547">
    <property type="entry name" value="TWO-COMPONENT HISTIDINE KINASE"/>
    <property type="match status" value="1"/>
</dbReference>
<gene>
    <name evidence="6" type="ORF">EFY79_13715</name>
</gene>
<dbReference type="PRINTS" id="PR00344">
    <property type="entry name" value="BCTRLSENSOR"/>
</dbReference>
<name>A0A3M9NDK6_9BACT</name>
<evidence type="ECO:0000256" key="2">
    <source>
        <dbReference type="ARBA" id="ARBA00012438"/>
    </source>
</evidence>
<dbReference type="SUPFAM" id="SSF63829">
    <property type="entry name" value="Calcium-dependent phosphotriesterase"/>
    <property type="match status" value="3"/>
</dbReference>
<dbReference type="EMBL" id="RJJR01000011">
    <property type="protein sequence ID" value="RNI35303.1"/>
    <property type="molecule type" value="Genomic_DNA"/>
</dbReference>
<keyword evidence="4" id="KW-0812">Transmembrane</keyword>
<feature type="transmembrane region" description="Helical" evidence="4">
    <location>
        <begin position="781"/>
        <end position="799"/>
    </location>
</feature>
<keyword evidence="3" id="KW-0597">Phosphoprotein</keyword>
<evidence type="ECO:0000256" key="1">
    <source>
        <dbReference type="ARBA" id="ARBA00000085"/>
    </source>
</evidence>
<dbReference type="CDD" id="cd00075">
    <property type="entry name" value="HATPase"/>
    <property type="match status" value="1"/>
</dbReference>
<keyword evidence="6" id="KW-0808">Transferase</keyword>
<dbReference type="InterPro" id="IPR036890">
    <property type="entry name" value="HATPase_C_sf"/>
</dbReference>
<evidence type="ECO:0000256" key="4">
    <source>
        <dbReference type="SAM" id="Phobius"/>
    </source>
</evidence>
<sequence length="1058" mass="120869">MNSTIAKTLYVFFLVLLLINVRGKGQPYYFRHLQVENGLSNNTVYFICQDSKGFIWAATKDGLNRFDGVHFKVFRIDNEKNKKQPGADYIFCINPRKNGWLWIGSQQGLYQYNPIKEKLEPFIDSLKNIYDITIDREGQMWFISSSTVCRYNFTTKKLRQYAPSDFFFATTLCLAKDGTIWAGTQHGFLEKYNPQTDSFNAFNIFSNSPNPNSKWIQKIHSGDSNQIFAGTTSQGLKIFNTANNSYKDVLTYNPDKTTIFVREILQNSKKEYWIATESGIFIYNTESKTFTNLKKNFQDPYSLNDNAVYALFKDAEGGIWAGTFFGGINYYAKENGAFKKYFPNDSENSLSGNAVREICKDKYGNLWVGTEDGGLNKINNATGAITHFKPTGENGSIAYTNVHGLLADDDNLWIGTFEHGIDLMDIQTGKVKKHYSVKQGNGLRSNFALCFTRTREGKIIVGTSEGLYYYDRPKDDFVLFPQVPVNSFITAVTESSDKVIWVATNNNGAFWIDLVSGAHGQFQNISGNKNSLNSNYLNDVFADSKDNIWFASEGGGICSLDSSRKSFTRYSTADGLPSDFVFKIIEDDQKSMWATTSNGLVNFGPHFQNPIVYTRANGLLGNQFNYHSGFKDEKGCLYFGCVKGMISFSPKDLAKSRYSPPLYITGIQVFNNELNPEDSDSVLSESIIDTKKITLPYQQSSISFDFAALSYLSPEMIQYRYKLEGLDNSWTKIKANRRIYFTNLSPGDYQLKIMASLNGTWDNKNIKVLTIRINPPLWATWWAYVLYALAAIAISFYFIRSFRRRHQEKKEKEIYESKIEFFTNVAHEIRTPLTLIKGPVENLLERRNEMTGMEEDLECLDRNTNRLIQLISQILDFRQTEIKNFSLDFTRVNMNETLMGTFTRFKILAQKRNLDYQINLPADEIYTMADAEAIQKILSNLLANAVKYAEKIVYINLLPAQKESNSLVIIFENDGFIIKTEMAEKIFEPFYRLKETKYQKGTGIGLALSRSLTQLHKGSLRMTFVQNNLNTFVLTLPLEPEKTQPRVTVKKELQIIDK</sequence>
<dbReference type="InterPro" id="IPR011110">
    <property type="entry name" value="Reg_prop"/>
</dbReference>
<keyword evidence="4" id="KW-0472">Membrane</keyword>
<feature type="domain" description="Histidine kinase" evidence="5">
    <location>
        <begin position="824"/>
        <end position="1040"/>
    </location>
</feature>
<comment type="caution">
    <text evidence="6">The sequence shown here is derived from an EMBL/GenBank/DDBJ whole genome shotgun (WGS) entry which is preliminary data.</text>
</comment>
<keyword evidence="6" id="KW-0418">Kinase</keyword>